<sequence>MDNELLTLKKAAKKLGISKCTLYRWVNKDWIRYVRLPNSSIRIPQDAIDSILTGSR</sequence>
<reference evidence="2" key="1">
    <citation type="journal article" date="2015" name="Nature">
        <title>Complex archaea that bridge the gap between prokaryotes and eukaryotes.</title>
        <authorList>
            <person name="Spang A."/>
            <person name="Saw J.H."/>
            <person name="Jorgensen S.L."/>
            <person name="Zaremba-Niedzwiedzka K."/>
            <person name="Martijn J."/>
            <person name="Lind A.E."/>
            <person name="van Eijk R."/>
            <person name="Schleper C."/>
            <person name="Guy L."/>
            <person name="Ettema T.J."/>
        </authorList>
    </citation>
    <scope>NUCLEOTIDE SEQUENCE</scope>
</reference>
<organism evidence="2">
    <name type="scientific">marine sediment metagenome</name>
    <dbReference type="NCBI Taxonomy" id="412755"/>
    <lineage>
        <taxon>unclassified sequences</taxon>
        <taxon>metagenomes</taxon>
        <taxon>ecological metagenomes</taxon>
    </lineage>
</organism>
<accession>A0A0F9DGU3</accession>
<dbReference type="InterPro" id="IPR041657">
    <property type="entry name" value="HTH_17"/>
</dbReference>
<dbReference type="InterPro" id="IPR010093">
    <property type="entry name" value="SinI_DNA-bd"/>
</dbReference>
<gene>
    <name evidence="2" type="ORF">LCGC14_2490090</name>
</gene>
<proteinExistence type="predicted"/>
<name>A0A0F9DGU3_9ZZZZ</name>
<evidence type="ECO:0000259" key="1">
    <source>
        <dbReference type="Pfam" id="PF12728"/>
    </source>
</evidence>
<dbReference type="Gene3D" id="1.10.10.60">
    <property type="entry name" value="Homeodomain-like"/>
    <property type="match status" value="1"/>
</dbReference>
<dbReference type="AlphaFoldDB" id="A0A0F9DGU3"/>
<dbReference type="SUPFAM" id="SSF46955">
    <property type="entry name" value="Putative DNA-binding domain"/>
    <property type="match status" value="1"/>
</dbReference>
<dbReference type="InterPro" id="IPR009061">
    <property type="entry name" value="DNA-bd_dom_put_sf"/>
</dbReference>
<dbReference type="GO" id="GO:0003677">
    <property type="term" value="F:DNA binding"/>
    <property type="evidence" value="ECO:0007669"/>
    <property type="project" value="InterPro"/>
</dbReference>
<protein>
    <recommendedName>
        <fullName evidence="1">Helix-turn-helix domain-containing protein</fullName>
    </recommendedName>
</protein>
<evidence type="ECO:0000313" key="2">
    <source>
        <dbReference type="EMBL" id="KKL16986.1"/>
    </source>
</evidence>
<feature type="domain" description="Helix-turn-helix" evidence="1">
    <location>
        <begin position="5"/>
        <end position="52"/>
    </location>
</feature>
<dbReference type="EMBL" id="LAZR01039448">
    <property type="protein sequence ID" value="KKL16986.1"/>
    <property type="molecule type" value="Genomic_DNA"/>
</dbReference>
<dbReference type="NCBIfam" id="TIGR01764">
    <property type="entry name" value="excise"/>
    <property type="match status" value="1"/>
</dbReference>
<comment type="caution">
    <text evidence="2">The sequence shown here is derived from an EMBL/GenBank/DDBJ whole genome shotgun (WGS) entry which is preliminary data.</text>
</comment>
<dbReference type="Pfam" id="PF12728">
    <property type="entry name" value="HTH_17"/>
    <property type="match status" value="1"/>
</dbReference>